<evidence type="ECO:0008006" key="4">
    <source>
        <dbReference type="Google" id="ProtNLM"/>
    </source>
</evidence>
<proteinExistence type="inferred from homology"/>
<keyword evidence="3" id="KW-1185">Reference proteome</keyword>
<dbReference type="GO" id="GO:0006629">
    <property type="term" value="P:lipid metabolic process"/>
    <property type="evidence" value="ECO:0007669"/>
    <property type="project" value="InterPro"/>
</dbReference>
<dbReference type="Proteomes" id="UP001187471">
    <property type="component" value="Unassembled WGS sequence"/>
</dbReference>
<dbReference type="InterPro" id="IPR001087">
    <property type="entry name" value="GDSL"/>
</dbReference>
<accession>A0AA88RBN3</accession>
<dbReference type="Gene3D" id="3.40.50.1110">
    <property type="entry name" value="SGNH hydrolase"/>
    <property type="match status" value="2"/>
</dbReference>
<dbReference type="InterPro" id="IPR008265">
    <property type="entry name" value="Lipase_GDSL_AS"/>
</dbReference>
<comment type="similarity">
    <text evidence="1">Belongs to the 'GDSL' lipolytic enzyme family.</text>
</comment>
<dbReference type="Pfam" id="PF00657">
    <property type="entry name" value="Lipase_GDSL"/>
    <property type="match status" value="2"/>
</dbReference>
<comment type="caution">
    <text evidence="2">The sequence shown here is derived from an EMBL/GenBank/DDBJ whole genome shotgun (WGS) entry which is preliminary data.</text>
</comment>
<organism evidence="2 3">
    <name type="scientific">Escallonia rubra</name>
    <dbReference type="NCBI Taxonomy" id="112253"/>
    <lineage>
        <taxon>Eukaryota</taxon>
        <taxon>Viridiplantae</taxon>
        <taxon>Streptophyta</taxon>
        <taxon>Embryophyta</taxon>
        <taxon>Tracheophyta</taxon>
        <taxon>Spermatophyta</taxon>
        <taxon>Magnoliopsida</taxon>
        <taxon>eudicotyledons</taxon>
        <taxon>Gunneridae</taxon>
        <taxon>Pentapetalae</taxon>
        <taxon>asterids</taxon>
        <taxon>campanulids</taxon>
        <taxon>Escalloniales</taxon>
        <taxon>Escalloniaceae</taxon>
        <taxon>Escallonia</taxon>
    </lineage>
</organism>
<dbReference type="FunFam" id="3.40.50.1110:FF:000003">
    <property type="entry name" value="GDSL esterase/lipase APG"/>
    <property type="match status" value="2"/>
</dbReference>
<reference evidence="2" key="1">
    <citation type="submission" date="2022-12" db="EMBL/GenBank/DDBJ databases">
        <title>Draft genome assemblies for two species of Escallonia (Escalloniales).</title>
        <authorList>
            <person name="Chanderbali A."/>
            <person name="Dervinis C."/>
            <person name="Anghel I."/>
            <person name="Soltis D."/>
            <person name="Soltis P."/>
            <person name="Zapata F."/>
        </authorList>
    </citation>
    <scope>NUCLEOTIDE SEQUENCE</scope>
    <source>
        <strain evidence="2">UCBG92.1500</strain>
        <tissue evidence="2">Leaf</tissue>
    </source>
</reference>
<sequence length="744" mass="81425">MEPLYGGLLLADSINLGDEGARSVDEDPVNLALREIGGVSLRQGIPCYSSVEMQALFHKPYCASNALVLSLLSLLCTGEALVKLPANVTVPAVIMFGDSIVDQGANNNLGTLIKCNFAPYGQDFEGGVPTGRFSNGKTPPDLLAEELGIKEILPAYLDSNTKDEDLRTGSVLSLADQLKMFNEYIGKLKGLVGEEETSNILANSLFLVVSGNNDLANTYYTIGLRRLQYDVASYADLMVASASNFIQEIYKLGARRIGVFSAPPIGCLPAQRTLAGGALRVCAEDHNQGAQMYNMKLSSEIDSLDNSLSQAKVVYIDIYNSLLDIIKNPQSYGLDVVDRGCCGSGIVEVAILCNHATPPCLDNSKYLFWDSFHPTEKGEFSSTTIMQFSSCLSISAILVFLLFCTNGTRAAIKLPRNKTIPAVIMFGDSIVDTGNNNYIETIFKVNYPPYGKDFMGGKPTGRFCDGKVPSDLLVEELGIKELLPPYLDPTLQAKDLRTGVNFASGVPYTTVFLPRLSVEQKVISLSDQLDLYKEYVAKLKELVGEDITSTIVRNSLYIVVAGSNDMTNTYFNNPLRRLHFDFSSYTDLMLNSASAFAQALYNLGARRIGVFGVPPIGCLPSQRTLAGGALRNCAENYNQLAQLFNKKLSARLNFLNTNLPQARMVYVDAFSLPLELINNPAKYGFEVANKGCCGTGVIEVAFLCTYTCTDVSDYVFWDGFHLTEKAYRVLVHQFLKKDLNSFLF</sequence>
<dbReference type="PROSITE" id="PS01098">
    <property type="entry name" value="LIPASE_GDSL_SER"/>
    <property type="match status" value="1"/>
</dbReference>
<dbReference type="SUPFAM" id="SSF52266">
    <property type="entry name" value="SGNH hydrolase"/>
    <property type="match status" value="2"/>
</dbReference>
<dbReference type="PANTHER" id="PTHR45642">
    <property type="entry name" value="GDSL ESTERASE/LIPASE EXL3"/>
    <property type="match status" value="1"/>
</dbReference>
<name>A0AA88RBN3_9ASTE</name>
<dbReference type="GO" id="GO:0016298">
    <property type="term" value="F:lipase activity"/>
    <property type="evidence" value="ECO:0007669"/>
    <property type="project" value="InterPro"/>
</dbReference>
<dbReference type="InterPro" id="IPR035669">
    <property type="entry name" value="SGNH_plant_lipase-like"/>
</dbReference>
<dbReference type="GO" id="GO:0005576">
    <property type="term" value="C:extracellular region"/>
    <property type="evidence" value="ECO:0007669"/>
    <property type="project" value="TreeGrafter"/>
</dbReference>
<dbReference type="PANTHER" id="PTHR45642:SF138">
    <property type="entry name" value="GDSL ESTERASE_LIPASE EXL3-LIKE"/>
    <property type="match status" value="1"/>
</dbReference>
<protein>
    <recommendedName>
        <fullName evidence="4">GDSL esterase/lipase EXL3</fullName>
    </recommendedName>
</protein>
<evidence type="ECO:0000313" key="3">
    <source>
        <dbReference type="Proteomes" id="UP001187471"/>
    </source>
</evidence>
<dbReference type="InterPro" id="IPR036514">
    <property type="entry name" value="SGNH_hydro_sf"/>
</dbReference>
<dbReference type="AlphaFoldDB" id="A0AA88RBN3"/>
<dbReference type="EMBL" id="JAVXUO010001444">
    <property type="protein sequence ID" value="KAK2982269.1"/>
    <property type="molecule type" value="Genomic_DNA"/>
</dbReference>
<evidence type="ECO:0000313" key="2">
    <source>
        <dbReference type="EMBL" id="KAK2982269.1"/>
    </source>
</evidence>
<gene>
    <name evidence="2" type="ORF">RJ640_020821</name>
</gene>
<dbReference type="InterPro" id="IPR050592">
    <property type="entry name" value="GDSL_lipolytic_enzyme"/>
</dbReference>
<evidence type="ECO:0000256" key="1">
    <source>
        <dbReference type="ARBA" id="ARBA00008668"/>
    </source>
</evidence>
<dbReference type="CDD" id="cd01837">
    <property type="entry name" value="SGNH_plant_lipase_like"/>
    <property type="match status" value="2"/>
</dbReference>